<name>A0A820JAQ9_9BILA</name>
<proteinExistence type="predicted"/>
<reference evidence="1" key="1">
    <citation type="submission" date="2021-02" db="EMBL/GenBank/DDBJ databases">
        <authorList>
            <person name="Nowell W R."/>
        </authorList>
    </citation>
    <scope>NUCLEOTIDE SEQUENCE</scope>
</reference>
<dbReference type="Proteomes" id="UP000663881">
    <property type="component" value="Unassembled WGS sequence"/>
</dbReference>
<accession>A0A820JAQ9</accession>
<evidence type="ECO:0000313" key="1">
    <source>
        <dbReference type="EMBL" id="CAF4324287.1"/>
    </source>
</evidence>
<sequence length="88" mass="10072">ATDKAFGFSNGYWLMSRAWLTPVLRSAQIRILPLGFGMTTIGATYFEKLIGRKTFSLTNLSKSFSTANRYENDKDLDFQNFRVVFDCI</sequence>
<feature type="non-terminal residue" evidence="1">
    <location>
        <position position="1"/>
    </location>
</feature>
<dbReference type="EMBL" id="CAJOAY010018772">
    <property type="protein sequence ID" value="CAF4324287.1"/>
    <property type="molecule type" value="Genomic_DNA"/>
</dbReference>
<evidence type="ECO:0000313" key="2">
    <source>
        <dbReference type="Proteomes" id="UP000663881"/>
    </source>
</evidence>
<protein>
    <submittedName>
        <fullName evidence="1">Uncharacterized protein</fullName>
    </submittedName>
</protein>
<dbReference type="AlphaFoldDB" id="A0A820JAQ9"/>
<organism evidence="1 2">
    <name type="scientific">Adineta steineri</name>
    <dbReference type="NCBI Taxonomy" id="433720"/>
    <lineage>
        <taxon>Eukaryota</taxon>
        <taxon>Metazoa</taxon>
        <taxon>Spiralia</taxon>
        <taxon>Gnathifera</taxon>
        <taxon>Rotifera</taxon>
        <taxon>Eurotatoria</taxon>
        <taxon>Bdelloidea</taxon>
        <taxon>Adinetida</taxon>
        <taxon>Adinetidae</taxon>
        <taxon>Adineta</taxon>
    </lineage>
</organism>
<comment type="caution">
    <text evidence="1">The sequence shown here is derived from an EMBL/GenBank/DDBJ whole genome shotgun (WGS) entry which is preliminary data.</text>
</comment>
<gene>
    <name evidence="1" type="ORF">OKA104_LOCUS47419</name>
</gene>